<reference evidence="3" key="2">
    <citation type="submission" date="2020-10" db="UniProtKB">
        <authorList>
            <consortium name="WormBaseParasite"/>
        </authorList>
    </citation>
    <scope>IDENTIFICATION</scope>
</reference>
<dbReference type="WBParaSite" id="Pan_g1874.t1">
    <property type="protein sequence ID" value="Pan_g1874.t1"/>
    <property type="gene ID" value="Pan_g1874"/>
</dbReference>
<evidence type="ECO:0000313" key="3">
    <source>
        <dbReference type="WBParaSite" id="Pan_g1874.t1"/>
    </source>
</evidence>
<name>A0A7E4VCA2_PANRE</name>
<protein>
    <submittedName>
        <fullName evidence="3">Uncharacterized protein</fullName>
    </submittedName>
</protein>
<evidence type="ECO:0000313" key="2">
    <source>
        <dbReference type="Proteomes" id="UP000492821"/>
    </source>
</evidence>
<accession>A0A7E4VCA2</accession>
<proteinExistence type="predicted"/>
<dbReference type="Proteomes" id="UP000492821">
    <property type="component" value="Unassembled WGS sequence"/>
</dbReference>
<organism evidence="2 3">
    <name type="scientific">Panagrellus redivivus</name>
    <name type="common">Microworm</name>
    <dbReference type="NCBI Taxonomy" id="6233"/>
    <lineage>
        <taxon>Eukaryota</taxon>
        <taxon>Metazoa</taxon>
        <taxon>Ecdysozoa</taxon>
        <taxon>Nematoda</taxon>
        <taxon>Chromadorea</taxon>
        <taxon>Rhabditida</taxon>
        <taxon>Tylenchina</taxon>
        <taxon>Panagrolaimomorpha</taxon>
        <taxon>Panagrolaimoidea</taxon>
        <taxon>Panagrolaimidae</taxon>
        <taxon>Panagrellus</taxon>
    </lineage>
</organism>
<sequence length="77" mass="8966">MKPKGVGNMNKLIMIWGSKTLRGSMRIKDQTRARRSQQWHEMCPEAEAGRFFKPSTRRDSDRRHTARGSPPKMVDHT</sequence>
<reference evidence="2" key="1">
    <citation type="journal article" date="2013" name="Genetics">
        <title>The draft genome and transcriptome of Panagrellus redivivus are shaped by the harsh demands of a free-living lifestyle.</title>
        <authorList>
            <person name="Srinivasan J."/>
            <person name="Dillman A.R."/>
            <person name="Macchietto M.G."/>
            <person name="Heikkinen L."/>
            <person name="Lakso M."/>
            <person name="Fracchia K.M."/>
            <person name="Antoshechkin I."/>
            <person name="Mortazavi A."/>
            <person name="Wong G."/>
            <person name="Sternberg P.W."/>
        </authorList>
    </citation>
    <scope>NUCLEOTIDE SEQUENCE [LARGE SCALE GENOMIC DNA]</scope>
    <source>
        <strain evidence="2">MT8872</strain>
    </source>
</reference>
<evidence type="ECO:0000256" key="1">
    <source>
        <dbReference type="SAM" id="MobiDB-lite"/>
    </source>
</evidence>
<feature type="region of interest" description="Disordered" evidence="1">
    <location>
        <begin position="32"/>
        <end position="77"/>
    </location>
</feature>
<dbReference type="AlphaFoldDB" id="A0A7E4VCA2"/>
<keyword evidence="2" id="KW-1185">Reference proteome</keyword>